<dbReference type="SUPFAM" id="SSF57850">
    <property type="entry name" value="RING/U-box"/>
    <property type="match status" value="1"/>
</dbReference>
<dbReference type="InterPro" id="IPR013083">
    <property type="entry name" value="Znf_RING/FYVE/PHD"/>
</dbReference>
<evidence type="ECO:0000256" key="2">
    <source>
        <dbReference type="ARBA" id="ARBA00022771"/>
    </source>
</evidence>
<dbReference type="PANTHER" id="PTHR22763:SF190">
    <property type="entry name" value="RING FINGER PROTEIN 24"/>
    <property type="match status" value="1"/>
</dbReference>
<dbReference type="PROSITE" id="PS50089">
    <property type="entry name" value="ZF_RING_2"/>
    <property type="match status" value="1"/>
</dbReference>
<feature type="transmembrane region" description="Helical" evidence="5">
    <location>
        <begin position="175"/>
        <end position="198"/>
    </location>
</feature>
<gene>
    <name evidence="7" type="ORF">RUM43_007728</name>
</gene>
<dbReference type="GO" id="GO:0043161">
    <property type="term" value="P:proteasome-mediated ubiquitin-dependent protein catabolic process"/>
    <property type="evidence" value="ECO:0007669"/>
    <property type="project" value="TreeGrafter"/>
</dbReference>
<feature type="domain" description="RING-type" evidence="6">
    <location>
        <begin position="253"/>
        <end position="291"/>
    </location>
</feature>
<evidence type="ECO:0000256" key="1">
    <source>
        <dbReference type="ARBA" id="ARBA00022723"/>
    </source>
</evidence>
<dbReference type="GO" id="GO:0008270">
    <property type="term" value="F:zinc ion binding"/>
    <property type="evidence" value="ECO:0007669"/>
    <property type="project" value="UniProtKB-KW"/>
</dbReference>
<evidence type="ECO:0000259" key="6">
    <source>
        <dbReference type="PROSITE" id="PS50089"/>
    </source>
</evidence>
<comment type="caution">
    <text evidence="7">The sequence shown here is derived from an EMBL/GenBank/DDBJ whole genome shotgun (WGS) entry which is preliminary data.</text>
</comment>
<keyword evidence="5" id="KW-0812">Transmembrane</keyword>
<proteinExistence type="predicted"/>
<keyword evidence="5" id="KW-0472">Membrane</keyword>
<evidence type="ECO:0000313" key="8">
    <source>
        <dbReference type="Proteomes" id="UP001372834"/>
    </source>
</evidence>
<name>A0AAN8P944_POLSC</name>
<dbReference type="SMART" id="SM00184">
    <property type="entry name" value="RING"/>
    <property type="match status" value="1"/>
</dbReference>
<organism evidence="7 8">
    <name type="scientific">Polyplax serrata</name>
    <name type="common">Common mouse louse</name>
    <dbReference type="NCBI Taxonomy" id="468196"/>
    <lineage>
        <taxon>Eukaryota</taxon>
        <taxon>Metazoa</taxon>
        <taxon>Ecdysozoa</taxon>
        <taxon>Arthropoda</taxon>
        <taxon>Hexapoda</taxon>
        <taxon>Insecta</taxon>
        <taxon>Pterygota</taxon>
        <taxon>Neoptera</taxon>
        <taxon>Paraneoptera</taxon>
        <taxon>Psocodea</taxon>
        <taxon>Troctomorpha</taxon>
        <taxon>Phthiraptera</taxon>
        <taxon>Anoplura</taxon>
        <taxon>Polyplacidae</taxon>
        <taxon>Polyplax</taxon>
    </lineage>
</organism>
<dbReference type="GO" id="GO:0061630">
    <property type="term" value="F:ubiquitin protein ligase activity"/>
    <property type="evidence" value="ECO:0007669"/>
    <property type="project" value="TreeGrafter"/>
</dbReference>
<evidence type="ECO:0000256" key="4">
    <source>
        <dbReference type="PROSITE-ProRule" id="PRU00175"/>
    </source>
</evidence>
<accession>A0AAN8P944</accession>
<dbReference type="Pfam" id="PF13639">
    <property type="entry name" value="zf-RING_2"/>
    <property type="match status" value="1"/>
</dbReference>
<dbReference type="Proteomes" id="UP001372834">
    <property type="component" value="Unassembled WGS sequence"/>
</dbReference>
<dbReference type="PANTHER" id="PTHR22763">
    <property type="entry name" value="RING ZINC FINGER PROTEIN"/>
    <property type="match status" value="1"/>
</dbReference>
<dbReference type="InterPro" id="IPR001841">
    <property type="entry name" value="Znf_RING"/>
</dbReference>
<dbReference type="AlphaFoldDB" id="A0AAN8P944"/>
<evidence type="ECO:0000313" key="7">
    <source>
        <dbReference type="EMBL" id="KAK6639455.1"/>
    </source>
</evidence>
<protein>
    <recommendedName>
        <fullName evidence="6">RING-type domain-containing protein</fullName>
    </recommendedName>
</protein>
<dbReference type="GO" id="GO:0012505">
    <property type="term" value="C:endomembrane system"/>
    <property type="evidence" value="ECO:0007669"/>
    <property type="project" value="TreeGrafter"/>
</dbReference>
<evidence type="ECO:0000256" key="5">
    <source>
        <dbReference type="SAM" id="Phobius"/>
    </source>
</evidence>
<dbReference type="InterPro" id="IPR050731">
    <property type="entry name" value="HRD1_E3_ubiq-ligases"/>
</dbReference>
<keyword evidence="3" id="KW-0862">Zinc</keyword>
<keyword evidence="1" id="KW-0479">Metal-binding</keyword>
<dbReference type="Gene3D" id="3.30.40.10">
    <property type="entry name" value="Zinc/RING finger domain, C3HC4 (zinc finger)"/>
    <property type="match status" value="1"/>
</dbReference>
<evidence type="ECO:0000256" key="3">
    <source>
        <dbReference type="ARBA" id="ARBA00022833"/>
    </source>
</evidence>
<keyword evidence="5" id="KW-1133">Transmembrane helix</keyword>
<keyword evidence="2 4" id="KW-0863">Zinc-finger</keyword>
<dbReference type="EMBL" id="JAWJWE010000003">
    <property type="protein sequence ID" value="KAK6639455.1"/>
    <property type="molecule type" value="Genomic_DNA"/>
</dbReference>
<sequence length="300" mass="34908">MASTLWNFFHRAYIPLKQTEQVLLNMTHIYTMINQIVFFTLCDRAIGSAQKINSIYSLMLYSVLTYCLQYVRDMIKKEEWSPYVNVSQHSNVRHLAMSATRIVLEWTKAVTFIITVIFLVLAFSAKEGLDNYQPTLLYTVFTLLHYAATEKTFLELFPKFLARLQLNVFNSLESLWAPVILKAYTILISALFSIIQVILKNYRLAIFGIYINVILCWKDADRSCFKNLKRELEVLGQFRNATMKQLTSFDDICSVCLSPMKTAKVTPCQHLFHADCLRLCLKNRTECPICKRELYNYTFG</sequence>
<reference evidence="7 8" key="1">
    <citation type="submission" date="2023-10" db="EMBL/GenBank/DDBJ databases">
        <title>Genomes of two closely related lineages of the louse Polyplax serrata with different host specificities.</title>
        <authorList>
            <person name="Martinu J."/>
            <person name="Tarabai H."/>
            <person name="Stefka J."/>
            <person name="Hypsa V."/>
        </authorList>
    </citation>
    <scope>NUCLEOTIDE SEQUENCE [LARGE SCALE GENOMIC DNA]</scope>
    <source>
        <strain evidence="7">HR10_N</strain>
    </source>
</reference>
<feature type="transmembrane region" description="Helical" evidence="5">
    <location>
        <begin position="103"/>
        <end position="123"/>
    </location>
</feature>